<comment type="subcellular location">
    <subcellularLocation>
        <location evidence="1">Membrane</location>
        <topology evidence="1">Multi-pass membrane protein</topology>
    </subcellularLocation>
</comment>
<dbReference type="InterPro" id="IPR003439">
    <property type="entry name" value="ABC_transporter-like_ATP-bd"/>
</dbReference>
<keyword evidence="3 10" id="KW-0812">Transmembrane</keyword>
<evidence type="ECO:0000256" key="5">
    <source>
        <dbReference type="ARBA" id="ARBA00022741"/>
    </source>
</evidence>
<dbReference type="STRING" id="4999.A0A1Y1U8H6"/>
<dbReference type="InterPro" id="IPR044726">
    <property type="entry name" value="ABCC_6TM_D2"/>
</dbReference>
<dbReference type="PANTHER" id="PTHR24223">
    <property type="entry name" value="ATP-BINDING CASSETTE SUB-FAMILY C"/>
    <property type="match status" value="1"/>
</dbReference>
<accession>A0A1Y1U8H6</accession>
<evidence type="ECO:0000259" key="12">
    <source>
        <dbReference type="PROSITE" id="PS50929"/>
    </source>
</evidence>
<dbReference type="PROSITE" id="PS50893">
    <property type="entry name" value="ABC_TRANSPORTER_2"/>
    <property type="match status" value="2"/>
</dbReference>
<evidence type="ECO:0000256" key="3">
    <source>
        <dbReference type="ARBA" id="ARBA00022692"/>
    </source>
</evidence>
<dbReference type="Pfam" id="PF00664">
    <property type="entry name" value="ABC_membrane"/>
    <property type="match status" value="2"/>
</dbReference>
<keyword evidence="5" id="KW-0547">Nucleotide-binding</keyword>
<dbReference type="InterPro" id="IPR027417">
    <property type="entry name" value="P-loop_NTPase"/>
</dbReference>
<keyword evidence="14" id="KW-1185">Reference proteome</keyword>
<dbReference type="InterPro" id="IPR036640">
    <property type="entry name" value="ABC1_TM_sf"/>
</dbReference>
<evidence type="ECO:0000256" key="7">
    <source>
        <dbReference type="ARBA" id="ARBA00022989"/>
    </source>
</evidence>
<dbReference type="SUPFAM" id="SSF90123">
    <property type="entry name" value="ABC transporter transmembrane region"/>
    <property type="match status" value="2"/>
</dbReference>
<evidence type="ECO:0000313" key="13">
    <source>
        <dbReference type="EMBL" id="ORX34323.1"/>
    </source>
</evidence>
<dbReference type="PROSITE" id="PS50929">
    <property type="entry name" value="ABC_TM1F"/>
    <property type="match status" value="2"/>
</dbReference>
<dbReference type="GeneID" id="33558830"/>
<evidence type="ECO:0000313" key="14">
    <source>
        <dbReference type="Proteomes" id="UP000193218"/>
    </source>
</evidence>
<dbReference type="EMBL" id="NBSH01000015">
    <property type="protein sequence ID" value="ORX34323.1"/>
    <property type="molecule type" value="Genomic_DNA"/>
</dbReference>
<dbReference type="FunFam" id="3.40.50.300:FF:001354">
    <property type="entry name" value="ATP-binding cassette (ABC) transporter, putative"/>
    <property type="match status" value="1"/>
</dbReference>
<feature type="region of interest" description="Disordered" evidence="9">
    <location>
        <begin position="471"/>
        <end position="498"/>
    </location>
</feature>
<evidence type="ECO:0000256" key="9">
    <source>
        <dbReference type="SAM" id="MobiDB-lite"/>
    </source>
</evidence>
<dbReference type="PANTHER" id="PTHR24223:SF353">
    <property type="entry name" value="ABC TRANSPORTER ATP-BINDING PROTEIN_PERMEASE VMR1-RELATED"/>
    <property type="match status" value="1"/>
</dbReference>
<feature type="domain" description="ABC transmembrane type-1" evidence="12">
    <location>
        <begin position="522"/>
        <end position="800"/>
    </location>
</feature>
<dbReference type="InterPro" id="IPR003593">
    <property type="entry name" value="AAA+_ATPase"/>
</dbReference>
<feature type="transmembrane region" description="Helical" evidence="10">
    <location>
        <begin position="555"/>
        <end position="577"/>
    </location>
</feature>
<dbReference type="PROSITE" id="PS00211">
    <property type="entry name" value="ABC_TRANSPORTER_1"/>
    <property type="match status" value="2"/>
</dbReference>
<dbReference type="Proteomes" id="UP000193218">
    <property type="component" value="Unassembled WGS sequence"/>
</dbReference>
<dbReference type="Gene3D" id="3.40.50.300">
    <property type="entry name" value="P-loop containing nucleotide triphosphate hydrolases"/>
    <property type="match status" value="2"/>
</dbReference>
<sequence length="1088" mass="119734">LFAKILKTADAAVMDRDGEGEENQQTQVINLLTIDCTTVASMSIIGPDLTSSIITLAVGVTFLYQMLGISAFVGIACIPLTSPLSTYIAKNAYTSDKAWSRHRDARISAIKEFLSSVKVIKLNAFEDYFRRSIRRLRETEVVAQRWRCTLGTTFNILTDQLPVIAILFTFTFHTKVLHRRLEPATAFVAIGVFNRIRESMARLPAAMNALLSTWVALSRLVTYLNQAEIEREEVDHTSVILEQATIAWPDSAKDAFRLNVSLQIPTGQMTVIHGATGSGKTLLLRALLGEAQVESGSVRSPRSRSRTEATPSNWLDNSVAYAPQQSFVRYGTVRDNILFGLPMWPERYEQCLREARLLSDLEIMPQGDRTEVGARGHGLSGGQRARINLARCLYSRASTIYLDDVLSAVDAHTARDIVRFCFGGGMIKGRTVILVTHHLSICLPVADYVVCLKSGTVHQAGISDKVMAAAEDDEEEHSGAHDTEETIDDTTDPAPPPGGSGSVSWKYYLFVLQAAGGGWYWLLLLFLYGTVRLMDVAQALWLERWSNDPSGNLDYYLGMYAVFVTSGVLAGGLRWIWLYGVGNFGFYNRGSRRIHEKALDAICDAPLSFFEETPSGRLLNIFGRDMYLLDAMSADAFGRTLSCALDVVSSAFIVSLQAPSILISMAIALIPLYWLTGVLRKLRADLRRLSASAASPLISLYDDTVEGVIMIRAFGIARETCMEMSRLINRESEVTLADAVIFNWVRAVIRIMANVVVSAVGFYLVSQGVTAARAGFVLSFAVATSQGLFSLLEGYSGLEQIFVSAERVAQQLEATPVESTDGVVPVGSWPSKGEIVIDKLCIGYKTHLPDVLHDVSVKIEPGMRVGIVGSTGSGKSTLALAILRAMEARSGAVRIDGVNTSSMPIRALRRRLNMVVQDSSLQAGTLRDALDLTQTLDDVEIYEALQRVHLLTSHDPTNPFANLDTAVARGGDNFSHGQRQLLCLARALLKKSRILIMDEATSSVDLETDEKITQTIKESFAGTTVITIAHRLRTIIQYDRVLVLGRGKVLEYGSPRELMQREGSAFHKLCMAQGEKQFSELDRLSRQY</sequence>
<dbReference type="InterPro" id="IPR050173">
    <property type="entry name" value="ABC_transporter_C-like"/>
</dbReference>
<proteinExistence type="predicted"/>
<evidence type="ECO:0000256" key="1">
    <source>
        <dbReference type="ARBA" id="ARBA00004141"/>
    </source>
</evidence>
<feature type="domain" description="ABC transporter" evidence="11">
    <location>
        <begin position="241"/>
        <end position="479"/>
    </location>
</feature>
<feature type="non-terminal residue" evidence="13">
    <location>
        <position position="1"/>
    </location>
</feature>
<keyword evidence="4" id="KW-0677">Repeat</keyword>
<dbReference type="GO" id="GO:0140359">
    <property type="term" value="F:ABC-type transporter activity"/>
    <property type="evidence" value="ECO:0007669"/>
    <property type="project" value="InterPro"/>
</dbReference>
<dbReference type="CDD" id="cd18580">
    <property type="entry name" value="ABC_6TM_ABCC_D2"/>
    <property type="match status" value="1"/>
</dbReference>
<dbReference type="InterPro" id="IPR011527">
    <property type="entry name" value="ABC1_TM_dom"/>
</dbReference>
<feature type="transmembrane region" description="Helical" evidence="10">
    <location>
        <begin position="661"/>
        <end position="679"/>
    </location>
</feature>
<dbReference type="InParanoid" id="A0A1Y1U8H6"/>
<keyword evidence="6" id="KW-0067">ATP-binding</keyword>
<feature type="domain" description="ABC transporter" evidence="11">
    <location>
        <begin position="837"/>
        <end position="1071"/>
    </location>
</feature>
<evidence type="ECO:0000259" key="11">
    <source>
        <dbReference type="PROSITE" id="PS50893"/>
    </source>
</evidence>
<dbReference type="AlphaFoldDB" id="A0A1Y1U8H6"/>
<dbReference type="SUPFAM" id="SSF52540">
    <property type="entry name" value="P-loop containing nucleoside triphosphate hydrolases"/>
    <property type="match status" value="2"/>
</dbReference>
<gene>
    <name evidence="13" type="ORF">BD324DRAFT_637573</name>
</gene>
<dbReference type="CDD" id="cd03244">
    <property type="entry name" value="ABCC_MRP_domain2"/>
    <property type="match status" value="1"/>
</dbReference>
<comment type="caution">
    <text evidence="13">The sequence shown here is derived from an EMBL/GenBank/DDBJ whole genome shotgun (WGS) entry which is preliminary data.</text>
</comment>
<dbReference type="RefSeq" id="XP_021868601.1">
    <property type="nucleotide sequence ID" value="XM_022017021.1"/>
</dbReference>
<dbReference type="GO" id="GO:0016887">
    <property type="term" value="F:ATP hydrolysis activity"/>
    <property type="evidence" value="ECO:0007669"/>
    <property type="project" value="InterPro"/>
</dbReference>
<feature type="transmembrane region" description="Helical" evidence="10">
    <location>
        <begin position="507"/>
        <end position="528"/>
    </location>
</feature>
<dbReference type="GO" id="GO:0005524">
    <property type="term" value="F:ATP binding"/>
    <property type="evidence" value="ECO:0007669"/>
    <property type="project" value="UniProtKB-KW"/>
</dbReference>
<feature type="domain" description="ABC transmembrane type-1" evidence="12">
    <location>
        <begin position="22"/>
        <end position="212"/>
    </location>
</feature>
<keyword evidence="2" id="KW-0813">Transport</keyword>
<reference evidence="13 14" key="1">
    <citation type="submission" date="2017-03" db="EMBL/GenBank/DDBJ databases">
        <title>Widespread Adenine N6-methylation of Active Genes in Fungi.</title>
        <authorList>
            <consortium name="DOE Joint Genome Institute"/>
            <person name="Mondo S.J."/>
            <person name="Dannebaum R.O."/>
            <person name="Kuo R.C."/>
            <person name="Louie K.B."/>
            <person name="Bewick A.J."/>
            <person name="Labutti K."/>
            <person name="Haridas S."/>
            <person name="Kuo A."/>
            <person name="Salamov A."/>
            <person name="Ahrendt S.R."/>
            <person name="Lau R."/>
            <person name="Bowen B.P."/>
            <person name="Lipzen A."/>
            <person name="Sullivan W."/>
            <person name="Andreopoulos W.B."/>
            <person name="Clum A."/>
            <person name="Lindquist E."/>
            <person name="Daum C."/>
            <person name="Northen T.R."/>
            <person name="Ramamoorthy G."/>
            <person name="Schmitz R.J."/>
            <person name="Gryganskyi A."/>
            <person name="Culley D."/>
            <person name="Magnuson J."/>
            <person name="James T.Y."/>
            <person name="O'Malley M.A."/>
            <person name="Stajich J.E."/>
            <person name="Spatafora J.W."/>
            <person name="Visel A."/>
            <person name="Grigoriev I.V."/>
        </authorList>
    </citation>
    <scope>NUCLEOTIDE SEQUENCE [LARGE SCALE GENOMIC DNA]</scope>
    <source>
        <strain evidence="13 14">NRRL Y-17943</strain>
    </source>
</reference>
<dbReference type="SMART" id="SM00382">
    <property type="entry name" value="AAA"/>
    <property type="match status" value="2"/>
</dbReference>
<evidence type="ECO:0000256" key="10">
    <source>
        <dbReference type="SAM" id="Phobius"/>
    </source>
</evidence>
<dbReference type="InterPro" id="IPR017871">
    <property type="entry name" value="ABC_transporter-like_CS"/>
</dbReference>
<evidence type="ECO:0000256" key="2">
    <source>
        <dbReference type="ARBA" id="ARBA00022448"/>
    </source>
</evidence>
<keyword evidence="7 10" id="KW-1133">Transmembrane helix</keyword>
<dbReference type="Pfam" id="PF00005">
    <property type="entry name" value="ABC_tran"/>
    <property type="match status" value="2"/>
</dbReference>
<keyword evidence="8 10" id="KW-0472">Membrane</keyword>
<keyword evidence="13" id="KW-0378">Hydrolase</keyword>
<dbReference type="CDD" id="cd03250">
    <property type="entry name" value="ABCC_MRP_domain1"/>
    <property type="match status" value="1"/>
</dbReference>
<dbReference type="OrthoDB" id="6500128at2759"/>
<name>A0A1Y1U8H6_9TREE</name>
<protein>
    <submittedName>
        <fullName evidence="13">p-loop containing nucleoside triphosphate hydrolase protein</fullName>
    </submittedName>
</protein>
<evidence type="ECO:0000256" key="8">
    <source>
        <dbReference type="ARBA" id="ARBA00023136"/>
    </source>
</evidence>
<organism evidence="13 14">
    <name type="scientific">Kockovaella imperatae</name>
    <dbReference type="NCBI Taxonomy" id="4999"/>
    <lineage>
        <taxon>Eukaryota</taxon>
        <taxon>Fungi</taxon>
        <taxon>Dikarya</taxon>
        <taxon>Basidiomycota</taxon>
        <taxon>Agaricomycotina</taxon>
        <taxon>Tremellomycetes</taxon>
        <taxon>Tremellales</taxon>
        <taxon>Cuniculitremaceae</taxon>
        <taxon>Kockovaella</taxon>
    </lineage>
</organism>
<evidence type="ECO:0000256" key="6">
    <source>
        <dbReference type="ARBA" id="ARBA00022840"/>
    </source>
</evidence>
<dbReference type="Gene3D" id="1.20.1560.10">
    <property type="entry name" value="ABC transporter type 1, transmembrane domain"/>
    <property type="match status" value="2"/>
</dbReference>
<evidence type="ECO:0000256" key="4">
    <source>
        <dbReference type="ARBA" id="ARBA00022737"/>
    </source>
</evidence>
<dbReference type="GO" id="GO:0000329">
    <property type="term" value="C:fungal-type vacuole membrane"/>
    <property type="evidence" value="ECO:0007669"/>
    <property type="project" value="TreeGrafter"/>
</dbReference>